<proteinExistence type="predicted"/>
<comment type="caution">
    <text evidence="2">The sequence shown here is derived from an EMBL/GenBank/DDBJ whole genome shotgun (WGS) entry which is preliminary data.</text>
</comment>
<organism evidence="2 3">
    <name type="scientific">Flavobacterium dankookense</name>
    <dbReference type="NCBI Taxonomy" id="706186"/>
    <lineage>
        <taxon>Bacteria</taxon>
        <taxon>Pseudomonadati</taxon>
        <taxon>Bacteroidota</taxon>
        <taxon>Flavobacteriia</taxon>
        <taxon>Flavobacteriales</taxon>
        <taxon>Flavobacteriaceae</taxon>
        <taxon>Flavobacterium</taxon>
    </lineage>
</organism>
<keyword evidence="1" id="KW-1133">Transmembrane helix</keyword>
<keyword evidence="1" id="KW-0472">Membrane</keyword>
<dbReference type="Proteomes" id="UP000295260">
    <property type="component" value="Unassembled WGS sequence"/>
</dbReference>
<dbReference type="RefSeq" id="WP_133531580.1">
    <property type="nucleotide sequence ID" value="NZ_SNXR01000003.1"/>
</dbReference>
<sequence length="194" mass="22345">MIYNIIGLSLDLIGVILLFKYGILPDNLWEHILMDNGMSEEDEKKHKIWSKVAMSFLVLGFLFQLTGSFIQNQESKAANKETQFENINLGTDTNITTGIKGNLKVKYDNRKLFYQLKINTKIKTLDSINNLIIELKDKDGFRISKINISLLEDENIISSLIKKDSISLEINNNEPFSAKNYLQINKWELLTNKK</sequence>
<feature type="transmembrane region" description="Helical" evidence="1">
    <location>
        <begin position="48"/>
        <end position="70"/>
    </location>
</feature>
<reference evidence="2 3" key="1">
    <citation type="submission" date="2019-03" db="EMBL/GenBank/DDBJ databases">
        <title>Genomic Encyclopedia of Archaeal and Bacterial Type Strains, Phase II (KMG-II): from individual species to whole genera.</title>
        <authorList>
            <person name="Goeker M."/>
        </authorList>
    </citation>
    <scope>NUCLEOTIDE SEQUENCE [LARGE SCALE GENOMIC DNA]</scope>
    <source>
        <strain evidence="2 3">DSM 25687</strain>
    </source>
</reference>
<keyword evidence="1" id="KW-0812">Transmembrane</keyword>
<evidence type="ECO:0000313" key="2">
    <source>
        <dbReference type="EMBL" id="TDP61559.1"/>
    </source>
</evidence>
<dbReference type="AlphaFoldDB" id="A0A4R6QF85"/>
<evidence type="ECO:0000256" key="1">
    <source>
        <dbReference type="SAM" id="Phobius"/>
    </source>
</evidence>
<feature type="transmembrane region" description="Helical" evidence="1">
    <location>
        <begin position="5"/>
        <end position="24"/>
    </location>
</feature>
<protein>
    <submittedName>
        <fullName evidence="2">Uncharacterized protein</fullName>
    </submittedName>
</protein>
<dbReference type="EMBL" id="SNXR01000003">
    <property type="protein sequence ID" value="TDP61559.1"/>
    <property type="molecule type" value="Genomic_DNA"/>
</dbReference>
<name>A0A4R6QF85_9FLAO</name>
<keyword evidence="3" id="KW-1185">Reference proteome</keyword>
<gene>
    <name evidence="2" type="ORF">BC748_0185</name>
</gene>
<accession>A0A4R6QF85</accession>
<evidence type="ECO:0000313" key="3">
    <source>
        <dbReference type="Proteomes" id="UP000295260"/>
    </source>
</evidence>